<feature type="transmembrane region" description="Helical" evidence="7">
    <location>
        <begin position="48"/>
        <end position="71"/>
    </location>
</feature>
<dbReference type="PANTHER" id="PTHR30589:SF0">
    <property type="entry name" value="PHOSPHATIDYLGLYCEROL--PROLIPOPROTEIN DIACYLGLYCERYL TRANSFERASE"/>
    <property type="match status" value="1"/>
</dbReference>
<accession>A0A1F7US15</accession>
<comment type="subcellular location">
    <subcellularLocation>
        <location evidence="7">Cell membrane</location>
        <topology evidence="7">Multi-pass membrane protein</topology>
    </subcellularLocation>
</comment>
<dbReference type="EMBL" id="MGEJ01000010">
    <property type="protein sequence ID" value="OGL81081.1"/>
    <property type="molecule type" value="Genomic_DNA"/>
</dbReference>
<evidence type="ECO:0000256" key="1">
    <source>
        <dbReference type="ARBA" id="ARBA00007150"/>
    </source>
</evidence>
<comment type="catalytic activity">
    <reaction evidence="7">
        <text>L-cysteinyl-[prolipoprotein] + a 1,2-diacyl-sn-glycero-3-phospho-(1'-sn-glycerol) = an S-1,2-diacyl-sn-glyceryl-L-cysteinyl-[prolipoprotein] + sn-glycerol 1-phosphate + H(+)</text>
        <dbReference type="Rhea" id="RHEA:56712"/>
        <dbReference type="Rhea" id="RHEA-COMP:14679"/>
        <dbReference type="Rhea" id="RHEA-COMP:14680"/>
        <dbReference type="ChEBI" id="CHEBI:15378"/>
        <dbReference type="ChEBI" id="CHEBI:29950"/>
        <dbReference type="ChEBI" id="CHEBI:57685"/>
        <dbReference type="ChEBI" id="CHEBI:64716"/>
        <dbReference type="ChEBI" id="CHEBI:140658"/>
        <dbReference type="EC" id="2.5.1.145"/>
    </reaction>
</comment>
<proteinExistence type="inferred from homology"/>
<feature type="transmembrane region" description="Helical" evidence="7">
    <location>
        <begin position="17"/>
        <end position="36"/>
    </location>
</feature>
<dbReference type="HAMAP" id="MF_01147">
    <property type="entry name" value="Lgt"/>
    <property type="match status" value="1"/>
</dbReference>
<keyword evidence="6 7" id="KW-0472">Membrane</keyword>
<dbReference type="GO" id="GO:0042158">
    <property type="term" value="P:lipoprotein biosynthetic process"/>
    <property type="evidence" value="ECO:0007669"/>
    <property type="project" value="UniProtKB-UniRule"/>
</dbReference>
<dbReference type="GO" id="GO:0005886">
    <property type="term" value="C:plasma membrane"/>
    <property type="evidence" value="ECO:0007669"/>
    <property type="project" value="UniProtKB-SubCell"/>
</dbReference>
<comment type="pathway">
    <text evidence="7">Protein modification; lipoprotein biosynthesis (diacylglyceryl transfer).</text>
</comment>
<comment type="caution">
    <text evidence="8">The sequence shown here is derived from an EMBL/GenBank/DDBJ whole genome shotgun (WGS) entry which is preliminary data.</text>
</comment>
<comment type="similarity">
    <text evidence="1 7">Belongs to the Lgt family.</text>
</comment>
<sequence>MIPYFEIQSFKIGPLTIYTWGFVVSIGIAVAIWVAYRRARTQGLDVNKVLDLAFWIIVAAFIGARLFHVFFYELVYFSQHVREIIRVDQGGLSSFGGFIGAAVAFLWYMHRHKLNVWQYADVFMFAWPLGHGLARIGCFLTHMHPGRLSNLAIAVQYPDGARLDMGFIESVVLLSYWVVILLVSRKYKRFDGFYLVSGMIFYGAVRFILDFFRARDLLMSDTRYFGLTPAQYGSIILIVSGIYLLNYARRRIIRTVA</sequence>
<evidence type="ECO:0000256" key="4">
    <source>
        <dbReference type="ARBA" id="ARBA00022692"/>
    </source>
</evidence>
<reference evidence="8 9" key="1">
    <citation type="journal article" date="2016" name="Nat. Commun.">
        <title>Thousands of microbial genomes shed light on interconnected biogeochemical processes in an aquifer system.</title>
        <authorList>
            <person name="Anantharaman K."/>
            <person name="Brown C.T."/>
            <person name="Hug L.A."/>
            <person name="Sharon I."/>
            <person name="Castelle C.J."/>
            <person name="Probst A.J."/>
            <person name="Thomas B.C."/>
            <person name="Singh A."/>
            <person name="Wilkins M.J."/>
            <person name="Karaoz U."/>
            <person name="Brodie E.L."/>
            <person name="Williams K.H."/>
            <person name="Hubbard S.S."/>
            <person name="Banfield J.F."/>
        </authorList>
    </citation>
    <scope>NUCLEOTIDE SEQUENCE [LARGE SCALE GENOMIC DNA]</scope>
</reference>
<organism evidence="8 9">
    <name type="scientific">Candidatus Uhrbacteria bacterium RIFCSPLOWO2_01_FULL_47_24</name>
    <dbReference type="NCBI Taxonomy" id="1802401"/>
    <lineage>
        <taxon>Bacteria</taxon>
        <taxon>Candidatus Uhriibacteriota</taxon>
    </lineage>
</organism>
<protein>
    <recommendedName>
        <fullName evidence="7">Phosphatidylglycerol--prolipoprotein diacylglyceryl transferase</fullName>
        <ecNumber evidence="7">2.5.1.145</ecNumber>
    </recommendedName>
</protein>
<dbReference type="EC" id="2.5.1.145" evidence="7"/>
<keyword evidence="4 7" id="KW-0812">Transmembrane</keyword>
<comment type="function">
    <text evidence="7">Catalyzes the transfer of the diacylglyceryl group from phosphatidylglycerol to the sulfhydryl group of the N-terminal cysteine of a prolipoprotein, the first step in the formation of mature lipoproteins.</text>
</comment>
<dbReference type="AlphaFoldDB" id="A0A1F7US15"/>
<dbReference type="GO" id="GO:0008961">
    <property type="term" value="F:phosphatidylglycerol-prolipoprotein diacylglyceryl transferase activity"/>
    <property type="evidence" value="ECO:0007669"/>
    <property type="project" value="UniProtKB-UniRule"/>
</dbReference>
<dbReference type="Proteomes" id="UP000176897">
    <property type="component" value="Unassembled WGS sequence"/>
</dbReference>
<keyword evidence="2 7" id="KW-1003">Cell membrane</keyword>
<evidence type="ECO:0000256" key="3">
    <source>
        <dbReference type="ARBA" id="ARBA00022679"/>
    </source>
</evidence>
<feature type="transmembrane region" description="Helical" evidence="7">
    <location>
        <begin position="190"/>
        <end position="209"/>
    </location>
</feature>
<evidence type="ECO:0000313" key="8">
    <source>
        <dbReference type="EMBL" id="OGL81081.1"/>
    </source>
</evidence>
<dbReference type="InterPro" id="IPR001640">
    <property type="entry name" value="Lgt"/>
</dbReference>
<feature type="transmembrane region" description="Helical" evidence="7">
    <location>
        <begin position="163"/>
        <end position="183"/>
    </location>
</feature>
<evidence type="ECO:0000313" key="9">
    <source>
        <dbReference type="Proteomes" id="UP000176897"/>
    </source>
</evidence>
<feature type="transmembrane region" description="Helical" evidence="7">
    <location>
        <begin position="122"/>
        <end position="143"/>
    </location>
</feature>
<evidence type="ECO:0000256" key="6">
    <source>
        <dbReference type="ARBA" id="ARBA00023136"/>
    </source>
</evidence>
<dbReference type="UniPathway" id="UPA00664"/>
<feature type="binding site" evidence="7">
    <location>
        <position position="135"/>
    </location>
    <ligand>
        <name>a 1,2-diacyl-sn-glycero-3-phospho-(1'-sn-glycerol)</name>
        <dbReference type="ChEBI" id="CHEBI:64716"/>
    </ligand>
</feature>
<evidence type="ECO:0000256" key="2">
    <source>
        <dbReference type="ARBA" id="ARBA00022475"/>
    </source>
</evidence>
<gene>
    <name evidence="7" type="primary">lgt</name>
    <name evidence="8" type="ORF">A3B21_01640</name>
</gene>
<feature type="transmembrane region" description="Helical" evidence="7">
    <location>
        <begin position="91"/>
        <end position="110"/>
    </location>
</feature>
<dbReference type="STRING" id="1802401.A3B21_01640"/>
<feature type="transmembrane region" description="Helical" evidence="7">
    <location>
        <begin position="229"/>
        <end position="248"/>
    </location>
</feature>
<evidence type="ECO:0000256" key="7">
    <source>
        <dbReference type="HAMAP-Rule" id="MF_01147"/>
    </source>
</evidence>
<evidence type="ECO:0000256" key="5">
    <source>
        <dbReference type="ARBA" id="ARBA00022989"/>
    </source>
</evidence>
<dbReference type="PANTHER" id="PTHR30589">
    <property type="entry name" value="PROLIPOPROTEIN DIACYLGLYCERYL TRANSFERASE"/>
    <property type="match status" value="1"/>
</dbReference>
<dbReference type="Pfam" id="PF01790">
    <property type="entry name" value="LGT"/>
    <property type="match status" value="1"/>
</dbReference>
<name>A0A1F7US15_9BACT</name>
<keyword evidence="5 7" id="KW-1133">Transmembrane helix</keyword>
<keyword evidence="3 7" id="KW-0808">Transferase</keyword>